<dbReference type="Gene3D" id="3.40.50.2300">
    <property type="match status" value="1"/>
</dbReference>
<dbReference type="InterPro" id="IPR002078">
    <property type="entry name" value="Sigma_54_int"/>
</dbReference>
<dbReference type="PROSITE" id="PS50110">
    <property type="entry name" value="RESPONSE_REGULATORY"/>
    <property type="match status" value="1"/>
</dbReference>
<gene>
    <name evidence="9" type="ORF">GAQ44_14805</name>
</gene>
<dbReference type="RefSeq" id="WP_120139278.1">
    <property type="nucleotide sequence ID" value="NZ_CAXTXF010000033.1"/>
</dbReference>
<evidence type="ECO:0000259" key="8">
    <source>
        <dbReference type="PROSITE" id="PS50110"/>
    </source>
</evidence>
<evidence type="ECO:0000313" key="9">
    <source>
        <dbReference type="EMBL" id="KAB4181890.1"/>
    </source>
</evidence>
<dbReference type="AlphaFoldDB" id="A0A7J5GWD4"/>
<keyword evidence="2" id="KW-0067">ATP-binding</keyword>
<dbReference type="GO" id="GO:0000160">
    <property type="term" value="P:phosphorelay signal transduction system"/>
    <property type="evidence" value="ECO:0007669"/>
    <property type="project" value="InterPro"/>
</dbReference>
<dbReference type="InterPro" id="IPR003593">
    <property type="entry name" value="AAA+_ATPase"/>
</dbReference>
<evidence type="ECO:0000256" key="3">
    <source>
        <dbReference type="ARBA" id="ARBA00023015"/>
    </source>
</evidence>
<dbReference type="InterPro" id="IPR058031">
    <property type="entry name" value="AAA_lid_NorR"/>
</dbReference>
<dbReference type="InterPro" id="IPR027417">
    <property type="entry name" value="P-loop_NTPase"/>
</dbReference>
<dbReference type="InterPro" id="IPR025943">
    <property type="entry name" value="Sigma_54_int_dom_ATP-bd_2"/>
</dbReference>
<dbReference type="PROSITE" id="PS50045">
    <property type="entry name" value="SIGMA54_INTERACT_4"/>
    <property type="match status" value="1"/>
</dbReference>
<feature type="region of interest" description="Disordered" evidence="6">
    <location>
        <begin position="128"/>
        <end position="169"/>
    </location>
</feature>
<dbReference type="FunFam" id="3.40.50.300:FF:000006">
    <property type="entry name" value="DNA-binding transcriptional regulator NtrC"/>
    <property type="match status" value="1"/>
</dbReference>
<dbReference type="Pfam" id="PF00158">
    <property type="entry name" value="Sigma54_activat"/>
    <property type="match status" value="1"/>
</dbReference>
<dbReference type="Gene3D" id="3.40.50.300">
    <property type="entry name" value="P-loop containing nucleotide triphosphate hydrolases"/>
    <property type="match status" value="1"/>
</dbReference>
<feature type="domain" description="Response regulatory" evidence="8">
    <location>
        <begin position="3"/>
        <end position="117"/>
    </location>
</feature>
<dbReference type="GO" id="GO:0006355">
    <property type="term" value="P:regulation of DNA-templated transcription"/>
    <property type="evidence" value="ECO:0007669"/>
    <property type="project" value="InterPro"/>
</dbReference>
<dbReference type="SMART" id="SM00448">
    <property type="entry name" value="REC"/>
    <property type="match status" value="1"/>
</dbReference>
<dbReference type="Pfam" id="PF00072">
    <property type="entry name" value="Response_reg"/>
    <property type="match status" value="1"/>
</dbReference>
<comment type="caution">
    <text evidence="9">The sequence shown here is derived from an EMBL/GenBank/DDBJ whole genome shotgun (WGS) entry which is preliminary data.</text>
</comment>
<name>A0A7J5GWD4_BACUN</name>
<dbReference type="SMART" id="SM00382">
    <property type="entry name" value="AAA"/>
    <property type="match status" value="1"/>
</dbReference>
<dbReference type="SUPFAM" id="SSF46689">
    <property type="entry name" value="Homeodomain-like"/>
    <property type="match status" value="1"/>
</dbReference>
<dbReference type="EMBL" id="WCTY01000028">
    <property type="protein sequence ID" value="KAB4181890.1"/>
    <property type="molecule type" value="Genomic_DNA"/>
</dbReference>
<dbReference type="PROSITE" id="PS00676">
    <property type="entry name" value="SIGMA54_INTERACT_2"/>
    <property type="match status" value="1"/>
</dbReference>
<evidence type="ECO:0000259" key="7">
    <source>
        <dbReference type="PROSITE" id="PS50045"/>
    </source>
</evidence>
<evidence type="ECO:0000256" key="2">
    <source>
        <dbReference type="ARBA" id="ARBA00022840"/>
    </source>
</evidence>
<proteinExistence type="predicted"/>
<dbReference type="PRINTS" id="PR01590">
    <property type="entry name" value="HTHFIS"/>
</dbReference>
<evidence type="ECO:0000256" key="4">
    <source>
        <dbReference type="ARBA" id="ARBA00023163"/>
    </source>
</evidence>
<dbReference type="InterPro" id="IPR002197">
    <property type="entry name" value="HTH_Fis"/>
</dbReference>
<dbReference type="GO" id="GO:0005524">
    <property type="term" value="F:ATP binding"/>
    <property type="evidence" value="ECO:0007669"/>
    <property type="project" value="UniProtKB-KW"/>
</dbReference>
<dbReference type="Gene3D" id="1.10.10.60">
    <property type="entry name" value="Homeodomain-like"/>
    <property type="match status" value="1"/>
</dbReference>
<keyword evidence="5" id="KW-0597">Phosphoprotein</keyword>
<dbReference type="SUPFAM" id="SSF52172">
    <property type="entry name" value="CheY-like"/>
    <property type="match status" value="1"/>
</dbReference>
<organism evidence="9 10">
    <name type="scientific">Bacteroides uniformis</name>
    <dbReference type="NCBI Taxonomy" id="820"/>
    <lineage>
        <taxon>Bacteria</taxon>
        <taxon>Pseudomonadati</taxon>
        <taxon>Bacteroidota</taxon>
        <taxon>Bacteroidia</taxon>
        <taxon>Bacteroidales</taxon>
        <taxon>Bacteroidaceae</taxon>
        <taxon>Bacteroides</taxon>
    </lineage>
</organism>
<feature type="domain" description="Sigma-54 factor interaction" evidence="7">
    <location>
        <begin position="173"/>
        <end position="402"/>
    </location>
</feature>
<keyword evidence="1" id="KW-0547">Nucleotide-binding</keyword>
<evidence type="ECO:0000256" key="5">
    <source>
        <dbReference type="PROSITE-ProRule" id="PRU00169"/>
    </source>
</evidence>
<keyword evidence="3" id="KW-0805">Transcription regulation</keyword>
<dbReference type="PANTHER" id="PTHR32071">
    <property type="entry name" value="TRANSCRIPTIONAL REGULATORY PROTEIN"/>
    <property type="match status" value="1"/>
</dbReference>
<reference evidence="9 10" key="1">
    <citation type="journal article" date="2019" name="Nat. Med.">
        <title>A library of human gut bacterial isolates paired with longitudinal multiomics data enables mechanistic microbiome research.</title>
        <authorList>
            <person name="Poyet M."/>
            <person name="Groussin M."/>
            <person name="Gibbons S.M."/>
            <person name="Avila-Pacheco J."/>
            <person name="Jiang X."/>
            <person name="Kearney S.M."/>
            <person name="Perrotta A.R."/>
            <person name="Berdy B."/>
            <person name="Zhao S."/>
            <person name="Lieberman T.D."/>
            <person name="Swanson P.K."/>
            <person name="Smith M."/>
            <person name="Roesemann S."/>
            <person name="Alexander J.E."/>
            <person name="Rich S.A."/>
            <person name="Livny J."/>
            <person name="Vlamakis H."/>
            <person name="Clish C."/>
            <person name="Bullock K."/>
            <person name="Deik A."/>
            <person name="Scott J."/>
            <person name="Pierce K.A."/>
            <person name="Xavier R.J."/>
            <person name="Alm E.J."/>
        </authorList>
    </citation>
    <scope>NUCLEOTIDE SEQUENCE [LARGE SCALE GENOMIC DNA]</scope>
    <source>
        <strain evidence="9 10">BIOML-A19</strain>
    </source>
</reference>
<dbReference type="Proteomes" id="UP000487221">
    <property type="component" value="Unassembled WGS sequence"/>
</dbReference>
<evidence type="ECO:0000313" key="10">
    <source>
        <dbReference type="Proteomes" id="UP000487221"/>
    </source>
</evidence>
<keyword evidence="4" id="KW-0804">Transcription</keyword>
<sequence length="476" mass="53064">MTSILIVEDDITYGMMLKTWLGKKGFQVTSASNIARAQKHIESETVDLILSDLRLPDKDGIDLLKWLGEHGLQIPLIIMTGYADIQSAVQTMKLGACDYIAKPVNPDELLKKIGEALNASSSALKQMMHSSRTDDAFTPNRPSVSPKQTMHSDKMKNQPLKGAEGSLSSSDFLEGESDAAKQLYNYVKLVSPTNMSVLINGASGTGKEYVAHRIHQLSKRADQPFVAIDCGSIPKELAASEFFGHIKGAFTGALTDKTGAFVEANGGTIFLDEIGNLSYEVQIQLLRALQERKIRPVGSNKEISVDIRLVSATNENLEQAIEKGAFREDLYHRINEFTLRMPQLKDRREDILLFANFFLDQANREMDKQLTGFDDKASRALLEYPWPGNLRQMKNMVRRATLLAQGKFITINELNELKEPAPAIIGIPLRNEEAEKHQIIEALRQTGNNKSRAAQLLGIDRKTLYNKLKLYNISDS</sequence>
<accession>A0A7J5GWD4</accession>
<dbReference type="Pfam" id="PF25601">
    <property type="entry name" value="AAA_lid_14"/>
    <property type="match status" value="1"/>
</dbReference>
<dbReference type="GO" id="GO:0043565">
    <property type="term" value="F:sequence-specific DNA binding"/>
    <property type="evidence" value="ECO:0007669"/>
    <property type="project" value="InterPro"/>
</dbReference>
<feature type="compositionally biased region" description="Polar residues" evidence="6">
    <location>
        <begin position="140"/>
        <end position="149"/>
    </location>
</feature>
<dbReference type="Gene3D" id="1.10.8.60">
    <property type="match status" value="1"/>
</dbReference>
<dbReference type="PANTHER" id="PTHR32071:SF81">
    <property type="entry name" value="PROPIONATE CATABOLISM OPERON REGULATORY PROTEIN"/>
    <property type="match status" value="1"/>
</dbReference>
<evidence type="ECO:0000256" key="1">
    <source>
        <dbReference type="ARBA" id="ARBA00022741"/>
    </source>
</evidence>
<dbReference type="InterPro" id="IPR011006">
    <property type="entry name" value="CheY-like_superfamily"/>
</dbReference>
<dbReference type="Pfam" id="PF02954">
    <property type="entry name" value="HTH_8"/>
    <property type="match status" value="1"/>
</dbReference>
<dbReference type="InterPro" id="IPR009057">
    <property type="entry name" value="Homeodomain-like_sf"/>
</dbReference>
<feature type="modified residue" description="4-aspartylphosphate" evidence="5">
    <location>
        <position position="52"/>
    </location>
</feature>
<evidence type="ECO:0000256" key="6">
    <source>
        <dbReference type="SAM" id="MobiDB-lite"/>
    </source>
</evidence>
<protein>
    <submittedName>
        <fullName evidence="9">Sigma-54-dependent Fis family transcriptional regulator</fullName>
    </submittedName>
</protein>
<dbReference type="CDD" id="cd00009">
    <property type="entry name" value="AAA"/>
    <property type="match status" value="1"/>
</dbReference>
<dbReference type="InterPro" id="IPR001789">
    <property type="entry name" value="Sig_transdc_resp-reg_receiver"/>
</dbReference>
<dbReference type="SUPFAM" id="SSF52540">
    <property type="entry name" value="P-loop containing nucleoside triphosphate hydrolases"/>
    <property type="match status" value="1"/>
</dbReference>